<dbReference type="PANTHER" id="PTHR42709:SF4">
    <property type="entry name" value="INNER MEMBRANE PROTEIN YQAA"/>
    <property type="match status" value="1"/>
</dbReference>
<dbReference type="PANTHER" id="PTHR42709">
    <property type="entry name" value="ALKALINE PHOSPHATASE LIKE PROTEIN"/>
    <property type="match status" value="1"/>
</dbReference>
<feature type="transmembrane region" description="Helical" evidence="1">
    <location>
        <begin position="113"/>
        <end position="130"/>
    </location>
</feature>
<name>A0A1W1CAK3_9ZZZZ</name>
<gene>
    <name evidence="2" type="ORF">MNB_SM-4-1821</name>
</gene>
<feature type="transmembrane region" description="Helical" evidence="1">
    <location>
        <begin position="85"/>
        <end position="107"/>
    </location>
</feature>
<keyword evidence="1" id="KW-0472">Membrane</keyword>
<keyword evidence="1" id="KW-1133">Transmembrane helix</keyword>
<feature type="transmembrane region" description="Helical" evidence="1">
    <location>
        <begin position="40"/>
        <end position="62"/>
    </location>
</feature>
<dbReference type="AlphaFoldDB" id="A0A1W1CAK3"/>
<sequence>MMAEIALFISAFLAATILPFSSEAAFYLAITNEMPILNAMLFSSSGNILAIIVNYYLGFFLYEKTKTKLFASKLGKKSFLLGHKYGYWILLLSWLPLIGDPLTLVAGLVRLKFVWFVMIAGSLRILRYYILTLMI</sequence>
<evidence type="ECO:0000313" key="2">
    <source>
        <dbReference type="EMBL" id="SFV62868.1"/>
    </source>
</evidence>
<reference evidence="2" key="1">
    <citation type="submission" date="2016-10" db="EMBL/GenBank/DDBJ databases">
        <authorList>
            <person name="de Groot N.N."/>
        </authorList>
    </citation>
    <scope>NUCLEOTIDE SEQUENCE</scope>
</reference>
<protein>
    <recommendedName>
        <fullName evidence="3">Membrane protein YPO3302</fullName>
    </recommendedName>
</protein>
<accession>A0A1W1CAK3</accession>
<proteinExistence type="predicted"/>
<evidence type="ECO:0000256" key="1">
    <source>
        <dbReference type="SAM" id="Phobius"/>
    </source>
</evidence>
<dbReference type="EMBL" id="FPHF01000067">
    <property type="protein sequence ID" value="SFV62868.1"/>
    <property type="molecule type" value="Genomic_DNA"/>
</dbReference>
<organism evidence="2">
    <name type="scientific">hydrothermal vent metagenome</name>
    <dbReference type="NCBI Taxonomy" id="652676"/>
    <lineage>
        <taxon>unclassified sequences</taxon>
        <taxon>metagenomes</taxon>
        <taxon>ecological metagenomes</taxon>
    </lineage>
</organism>
<dbReference type="InterPro" id="IPR051311">
    <property type="entry name" value="DedA_domain"/>
</dbReference>
<keyword evidence="1" id="KW-0812">Transmembrane</keyword>
<evidence type="ECO:0008006" key="3">
    <source>
        <dbReference type="Google" id="ProtNLM"/>
    </source>
</evidence>